<gene>
    <name evidence="1" type="ORF">M3I01_006695</name>
</gene>
<dbReference type="RefSeq" id="WP_255895002.1">
    <property type="nucleotide sequence ID" value="NZ_JAMZEG020000002.1"/>
</dbReference>
<evidence type="ECO:0000313" key="2">
    <source>
        <dbReference type="Proteomes" id="UP001139522"/>
    </source>
</evidence>
<name>A0ABT5WCT0_9GAMM</name>
<comment type="caution">
    <text evidence="1">The sequence shown here is derived from an EMBL/GenBank/DDBJ whole genome shotgun (WGS) entry which is preliminary data.</text>
</comment>
<proteinExistence type="predicted"/>
<dbReference type="EMBL" id="JAMZEG020000002">
    <property type="protein sequence ID" value="MDE8602614.1"/>
    <property type="molecule type" value="Genomic_DNA"/>
</dbReference>
<dbReference type="Proteomes" id="UP001139522">
    <property type="component" value="Unassembled WGS sequence"/>
</dbReference>
<reference evidence="1" key="1">
    <citation type="submission" date="2023-01" db="EMBL/GenBank/DDBJ databases">
        <title>Psychroserpens sp. MSW6 and Marinomonas sp. RSW2, isolated from seawater.</title>
        <authorList>
            <person name="Kristyanto S."/>
            <person name="Jung J."/>
            <person name="Kim J.M."/>
            <person name="Jeon C.O."/>
        </authorList>
    </citation>
    <scope>NUCLEOTIDE SEQUENCE</scope>
    <source>
        <strain evidence="1">RSW2</strain>
    </source>
</reference>
<accession>A0ABT5WCT0</accession>
<sequence length="155" mass="17649">MLDGHYSEKMPYPSSDSRILCDMLSMCFDGFSANCTLYARVSNTLDKHIFKKVSSLYRRLAERLLYGIGVLPEDTGTMNPEPGYIAVAYLSALNAPEKYTSNRIMSVNWQVIKRIGKLVRLLDDKLFANMIVDYLACIQVLLDNAHYRRKAAKLI</sequence>
<keyword evidence="2" id="KW-1185">Reference proteome</keyword>
<organism evidence="1 2">
    <name type="scientific">Marinomonas maritima</name>
    <dbReference type="NCBI Taxonomy" id="2940935"/>
    <lineage>
        <taxon>Bacteria</taxon>
        <taxon>Pseudomonadati</taxon>
        <taxon>Pseudomonadota</taxon>
        <taxon>Gammaproteobacteria</taxon>
        <taxon>Oceanospirillales</taxon>
        <taxon>Oceanospirillaceae</taxon>
        <taxon>Marinomonas</taxon>
    </lineage>
</organism>
<protein>
    <submittedName>
        <fullName evidence="1">Uncharacterized protein</fullName>
    </submittedName>
</protein>
<evidence type="ECO:0000313" key="1">
    <source>
        <dbReference type="EMBL" id="MDE8602614.1"/>
    </source>
</evidence>